<protein>
    <recommendedName>
        <fullName evidence="7">Glycosyltransferase 2-like domain-containing protein</fullName>
    </recommendedName>
</protein>
<dbReference type="InterPro" id="IPR043149">
    <property type="entry name" value="TagF_N"/>
</dbReference>
<gene>
    <name evidence="8" type="ORF">GCM10007968_06820</name>
</gene>
<name>A0A917VYF2_9BACL</name>
<dbReference type="GO" id="GO:0005886">
    <property type="term" value="C:plasma membrane"/>
    <property type="evidence" value="ECO:0007669"/>
    <property type="project" value="UniProtKB-SubCell"/>
</dbReference>
<comment type="subcellular location">
    <subcellularLocation>
        <location evidence="1">Cell membrane</location>
        <topology evidence="1">Peripheral membrane protein</topology>
    </subcellularLocation>
</comment>
<evidence type="ECO:0000256" key="1">
    <source>
        <dbReference type="ARBA" id="ARBA00004202"/>
    </source>
</evidence>
<dbReference type="CDD" id="cd00761">
    <property type="entry name" value="Glyco_tranf_GTA_type"/>
    <property type="match status" value="1"/>
</dbReference>
<dbReference type="AlphaFoldDB" id="A0A917VYF2"/>
<keyword evidence="9" id="KW-1185">Reference proteome</keyword>
<dbReference type="InterPro" id="IPR001173">
    <property type="entry name" value="Glyco_trans_2-like"/>
</dbReference>
<dbReference type="EMBL" id="BMOK01000002">
    <property type="protein sequence ID" value="GGL45368.1"/>
    <property type="molecule type" value="Genomic_DNA"/>
</dbReference>
<keyword evidence="6" id="KW-0472">Membrane</keyword>
<organism evidence="8 9">
    <name type="scientific">Sporolactobacillus putidus</name>
    <dbReference type="NCBI Taxonomy" id="492735"/>
    <lineage>
        <taxon>Bacteria</taxon>
        <taxon>Bacillati</taxon>
        <taxon>Bacillota</taxon>
        <taxon>Bacilli</taxon>
        <taxon>Bacillales</taxon>
        <taxon>Sporolactobacillaceae</taxon>
        <taxon>Sporolactobacillus</taxon>
    </lineage>
</organism>
<evidence type="ECO:0000313" key="9">
    <source>
        <dbReference type="Proteomes" id="UP000654670"/>
    </source>
</evidence>
<feature type="domain" description="Glycosyltransferase 2-like" evidence="7">
    <location>
        <begin position="7"/>
        <end position="167"/>
    </location>
</feature>
<evidence type="ECO:0000256" key="3">
    <source>
        <dbReference type="ARBA" id="ARBA00022475"/>
    </source>
</evidence>
<evidence type="ECO:0000256" key="4">
    <source>
        <dbReference type="ARBA" id="ARBA00022679"/>
    </source>
</evidence>
<dbReference type="Proteomes" id="UP000654670">
    <property type="component" value="Unassembled WGS sequence"/>
</dbReference>
<dbReference type="Gene3D" id="3.90.550.10">
    <property type="entry name" value="Spore Coat Polysaccharide Biosynthesis Protein SpsA, Chain A"/>
    <property type="match status" value="1"/>
</dbReference>
<dbReference type="Gene3D" id="3.40.50.11820">
    <property type="match status" value="1"/>
</dbReference>
<keyword evidence="3" id="KW-1003">Cell membrane</keyword>
<evidence type="ECO:0000256" key="5">
    <source>
        <dbReference type="ARBA" id="ARBA00022944"/>
    </source>
</evidence>
<dbReference type="InterPro" id="IPR029044">
    <property type="entry name" value="Nucleotide-diphossugar_trans"/>
</dbReference>
<dbReference type="Pfam" id="PF04464">
    <property type="entry name" value="Glyphos_transf"/>
    <property type="match status" value="1"/>
</dbReference>
<dbReference type="GO" id="GO:0047355">
    <property type="term" value="F:CDP-glycerol glycerophosphotransferase activity"/>
    <property type="evidence" value="ECO:0007669"/>
    <property type="project" value="InterPro"/>
</dbReference>
<evidence type="ECO:0000259" key="7">
    <source>
        <dbReference type="Pfam" id="PF00535"/>
    </source>
</evidence>
<proteinExistence type="inferred from homology"/>
<dbReference type="SUPFAM" id="SSF53756">
    <property type="entry name" value="UDP-Glycosyltransferase/glycogen phosphorylase"/>
    <property type="match status" value="1"/>
</dbReference>
<dbReference type="RefSeq" id="WP_188801670.1">
    <property type="nucleotide sequence ID" value="NZ_BMOK01000002.1"/>
</dbReference>
<sequence>MKVPKISVIVPIYNVQRYLEDCLDSLDKQTFKDFEVIMVNDGSTDRSGKIMHRYASEHAHFFAYDKPNGGLGQARNFGLQFAKGEYIAFVDSDDIVDPEAYEKMYALVEETHSDMVIGNVVRFNSFKEFPSVLHQKVFSRKKLKAHITRDHELIYDTTAWNKLYRRSFWEGHRLSFPEHMLYEDIPVTFPAHYLANSVDVLDDIVYYWRSRDFGDQSITQNRTDIRNLTDRLKAVDLLNTFFEEHRIEGGLKAAKDYKILNTDLLLYLDKLDEADDTYIDLYLERVSRYLQTVPEESLLQLWPIDRMKYFFVKKKDKQRVLRLLGYQRSGEMSRCKIVRHDGHYYANYLYHEQVPQTVLMIDDNLQVKRKTRKVFWQGRQLTVEGYGYIEKIDVPHRSDVKMEFSLVNEETGFRLPIEQTGMRRCLSNTIMYGVLAKKKYMPFKFVYNYNWSGFTLSIPFDTAPFDQIPYGSYVIEGKIQAGGLTRTFLVGSPVGGIKARADFVSDARQVIHTAYSGNWDLHLIKEKIDNVIKNVAIDRTEIHLLGRVSDPDHADSLSIKHKKSGLRLSFPLKAGQSQFEIGVPVRTFSEEKSFGEWDVSISMKDGTKSPVVLSKDNETIGDIGFAEAAVRAHLSGHTYLLVQNYGAELLEVAGFNKKMVKMSVAAPFPIGRMKEKTANMKLLFLSNDQGEAHHFSLNQTNHTDSFGRPVLEGWIDLGQDMNPENLKHTAFSLFLTDGPHDGAPSQNFAIYSDHLLKEPVSVLFHHVIYEFRHTEEHLLSLNLEAKWGWIERGRVRRAVLRKLFYPVARLLPMKKKTVIFESYWGKNFECNPRALYEYIDTNYPEYKTVWSLRDPLTHIEGHARKVRMHSLKYYYYMGTAKYFVNNVNFPDFYQKRKHAVELQTMHGTPLKTLGLDVPGEIRPGKHMEMYLAKNRRWDYLCVPSDYVKNIAERAFAHKAKVIETGYPRNDKLFYDNHPEKILEIKARLGIPAGKKVIFYAPTWRVKNHFKMEMNLSRLKQLFSDDYVLLVKFHHYVADAVHIDEEKTAGFVFNETSYDDIRDLYLIADVLITDYSSVMFDYAILERPIILFTYDLDQYRDDLRGMYFDIIEKAPGPVCLTNDELIHELQNIDRFKETYGSKLEAFRSMFTSYDHGDASEKCFKIMFHK</sequence>
<evidence type="ECO:0000256" key="6">
    <source>
        <dbReference type="ARBA" id="ARBA00023136"/>
    </source>
</evidence>
<dbReference type="Gene3D" id="3.40.50.12580">
    <property type="match status" value="1"/>
</dbReference>
<dbReference type="GO" id="GO:0019350">
    <property type="term" value="P:teichoic acid biosynthetic process"/>
    <property type="evidence" value="ECO:0007669"/>
    <property type="project" value="UniProtKB-KW"/>
</dbReference>
<dbReference type="PANTHER" id="PTHR37316:SF3">
    <property type="entry name" value="TEICHOIC ACID GLYCEROL-PHOSPHATE TRANSFERASE"/>
    <property type="match status" value="1"/>
</dbReference>
<evidence type="ECO:0000313" key="8">
    <source>
        <dbReference type="EMBL" id="GGL45368.1"/>
    </source>
</evidence>
<dbReference type="InterPro" id="IPR051612">
    <property type="entry name" value="Teichoic_Acid_Biosynth"/>
</dbReference>
<dbReference type="SUPFAM" id="SSF53448">
    <property type="entry name" value="Nucleotide-diphospho-sugar transferases"/>
    <property type="match status" value="1"/>
</dbReference>
<reference evidence="8" key="2">
    <citation type="submission" date="2020-09" db="EMBL/GenBank/DDBJ databases">
        <authorList>
            <person name="Sun Q."/>
            <person name="Ohkuma M."/>
        </authorList>
    </citation>
    <scope>NUCLEOTIDE SEQUENCE</scope>
    <source>
        <strain evidence="8">JCM 15325</strain>
    </source>
</reference>
<dbReference type="InterPro" id="IPR043148">
    <property type="entry name" value="TagF_C"/>
</dbReference>
<comment type="similarity">
    <text evidence="2">Belongs to the CDP-glycerol glycerophosphotransferase family.</text>
</comment>
<accession>A0A917VYF2</accession>
<dbReference type="Pfam" id="PF00535">
    <property type="entry name" value="Glycos_transf_2"/>
    <property type="match status" value="1"/>
</dbReference>
<dbReference type="InterPro" id="IPR007554">
    <property type="entry name" value="Glycerophosphate_synth"/>
</dbReference>
<keyword evidence="4" id="KW-0808">Transferase</keyword>
<comment type="caution">
    <text evidence="8">The sequence shown here is derived from an EMBL/GenBank/DDBJ whole genome shotgun (WGS) entry which is preliminary data.</text>
</comment>
<evidence type="ECO:0000256" key="2">
    <source>
        <dbReference type="ARBA" id="ARBA00010488"/>
    </source>
</evidence>
<keyword evidence="5" id="KW-0777">Teichoic acid biosynthesis</keyword>
<reference evidence="8" key="1">
    <citation type="journal article" date="2014" name="Int. J. Syst. Evol. Microbiol.">
        <title>Complete genome sequence of Corynebacterium casei LMG S-19264T (=DSM 44701T), isolated from a smear-ripened cheese.</title>
        <authorList>
            <consortium name="US DOE Joint Genome Institute (JGI-PGF)"/>
            <person name="Walter F."/>
            <person name="Albersmeier A."/>
            <person name="Kalinowski J."/>
            <person name="Ruckert C."/>
        </authorList>
    </citation>
    <scope>NUCLEOTIDE SEQUENCE</scope>
    <source>
        <strain evidence="8">JCM 15325</strain>
    </source>
</reference>
<dbReference type="PANTHER" id="PTHR37316">
    <property type="entry name" value="TEICHOIC ACID GLYCEROL-PHOSPHATE PRIMASE"/>
    <property type="match status" value="1"/>
</dbReference>